<sequence>MVIFYIVLSSFLIKHSEGLKCYFKGNVGTSSDFCVTVYDYRFDFVKARLTSWSHKYPTNMVKCYFDLCNGPEYDLNTTVTNLQCYESTNSSLGNLTNCPKEVNACALRMAKKTSANDPDIVLSRSCATMVELQDLNNYNHINNVELCRHSGCNNFTQYRKCYEGVTNKCSGFKPLFKLLFSSPVQTDCDYILYPDVCTTTEMKMKVNNEEIICKFYGCYHLKADYYLEFKKDPKLEKIVDEAQIDGNPVDIIVKQCTGDKCNEYDTRKTDNINCYVGKDGDVHKCPAEYENLTRNPKKDCGQLKYCVTEKYFNGCIIYHCFLAYKYNFTEGVDYYNDTKAEYFRCNTSLCNTEKEESGIIGELSHATMPKIMVLMIWISLLI</sequence>
<reference evidence="2" key="1">
    <citation type="submission" date="2022-11" db="UniProtKB">
        <authorList>
            <consortium name="WormBaseParasite"/>
        </authorList>
    </citation>
    <scope>IDENTIFICATION</scope>
</reference>
<dbReference type="Proteomes" id="UP000887576">
    <property type="component" value="Unplaced"/>
</dbReference>
<evidence type="ECO:0000313" key="2">
    <source>
        <dbReference type="WBParaSite" id="JU765_v2.g8580.t1"/>
    </source>
</evidence>
<evidence type="ECO:0000313" key="1">
    <source>
        <dbReference type="Proteomes" id="UP000887576"/>
    </source>
</evidence>
<accession>A0AC34RNG3</accession>
<organism evidence="1 2">
    <name type="scientific">Panagrolaimus sp. JU765</name>
    <dbReference type="NCBI Taxonomy" id="591449"/>
    <lineage>
        <taxon>Eukaryota</taxon>
        <taxon>Metazoa</taxon>
        <taxon>Ecdysozoa</taxon>
        <taxon>Nematoda</taxon>
        <taxon>Chromadorea</taxon>
        <taxon>Rhabditida</taxon>
        <taxon>Tylenchina</taxon>
        <taxon>Panagrolaimomorpha</taxon>
        <taxon>Panagrolaimoidea</taxon>
        <taxon>Panagrolaimidae</taxon>
        <taxon>Panagrolaimus</taxon>
    </lineage>
</organism>
<protein>
    <submittedName>
        <fullName evidence="2">Uncharacterized protein</fullName>
    </submittedName>
</protein>
<dbReference type="WBParaSite" id="JU765_v2.g8580.t1">
    <property type="protein sequence ID" value="JU765_v2.g8580.t1"/>
    <property type="gene ID" value="JU765_v2.g8580"/>
</dbReference>
<proteinExistence type="predicted"/>
<name>A0AC34RNG3_9BILA</name>